<evidence type="ECO:0000313" key="3">
    <source>
        <dbReference type="EMBL" id="OZG58519.1"/>
    </source>
</evidence>
<dbReference type="EMBL" id="MWWV01000004">
    <property type="protein sequence ID" value="OZG58519.1"/>
    <property type="molecule type" value="Genomic_DNA"/>
</dbReference>
<evidence type="ECO:0000259" key="1">
    <source>
        <dbReference type="Pfam" id="PF07905"/>
    </source>
</evidence>
<protein>
    <submittedName>
        <fullName evidence="3">DNA-binding protein</fullName>
    </submittedName>
</protein>
<feature type="domain" description="PucR C-terminal helix-turn-helix" evidence="2">
    <location>
        <begin position="474"/>
        <end position="530"/>
    </location>
</feature>
<keyword evidence="3" id="KW-0238">DNA-binding</keyword>
<dbReference type="GO" id="GO:0003677">
    <property type="term" value="F:DNA binding"/>
    <property type="evidence" value="ECO:0007669"/>
    <property type="project" value="UniProtKB-KW"/>
</dbReference>
<name>A0A261FHA1_9BIFI</name>
<reference evidence="3 4" key="1">
    <citation type="journal article" date="2017" name="BMC Genomics">
        <title>Comparative genomic and phylogenomic analyses of the Bifidobacteriaceae family.</title>
        <authorList>
            <person name="Lugli G.A."/>
            <person name="Milani C."/>
            <person name="Turroni F."/>
            <person name="Duranti S."/>
            <person name="Mancabelli L."/>
            <person name="Mangifesta M."/>
            <person name="Ferrario C."/>
            <person name="Modesto M."/>
            <person name="Mattarelli P."/>
            <person name="Jiri K."/>
            <person name="van Sinderen D."/>
            <person name="Ventura M."/>
        </authorList>
    </citation>
    <scope>NUCLEOTIDE SEQUENCE [LARGE SCALE GENOMIC DNA]</scope>
    <source>
        <strain evidence="3 4">DSM 100201</strain>
    </source>
</reference>
<proteinExistence type="predicted"/>
<dbReference type="Proteomes" id="UP000216444">
    <property type="component" value="Unassembled WGS sequence"/>
</dbReference>
<dbReference type="RefSeq" id="WP_094663030.1">
    <property type="nucleotide sequence ID" value="NZ_MWWV01000004.1"/>
</dbReference>
<keyword evidence="4" id="KW-1185">Reference proteome</keyword>
<evidence type="ECO:0000313" key="4">
    <source>
        <dbReference type="Proteomes" id="UP000216444"/>
    </source>
</evidence>
<dbReference type="InterPro" id="IPR051448">
    <property type="entry name" value="CdaR-like_regulators"/>
</dbReference>
<dbReference type="InterPro" id="IPR042070">
    <property type="entry name" value="PucR_C-HTH_sf"/>
</dbReference>
<dbReference type="InterPro" id="IPR012914">
    <property type="entry name" value="PucR_dom"/>
</dbReference>
<dbReference type="Pfam" id="PF13556">
    <property type="entry name" value="HTH_30"/>
    <property type="match status" value="1"/>
</dbReference>
<feature type="domain" description="Purine catabolism PurC-like" evidence="1">
    <location>
        <begin position="8"/>
        <end position="128"/>
    </location>
</feature>
<organism evidence="3 4">
    <name type="scientific">Bifidobacterium tissieri</name>
    <dbReference type="NCBI Taxonomy" id="1630162"/>
    <lineage>
        <taxon>Bacteria</taxon>
        <taxon>Bacillati</taxon>
        <taxon>Actinomycetota</taxon>
        <taxon>Actinomycetes</taxon>
        <taxon>Bifidobacteriales</taxon>
        <taxon>Bifidobacteriaceae</taxon>
        <taxon>Bifidobacterium</taxon>
    </lineage>
</organism>
<dbReference type="Gene3D" id="1.10.10.2840">
    <property type="entry name" value="PucR C-terminal helix-turn-helix domain"/>
    <property type="match status" value="1"/>
</dbReference>
<dbReference type="Pfam" id="PF07905">
    <property type="entry name" value="PucR"/>
    <property type="match status" value="1"/>
</dbReference>
<sequence>MSITVNALLKQRSLHLSLVVEGAAGCLDTPISWVHSSESADPTPYLEGGELLLLTGLLMPEDDPGEDFRLYADRLAKCGIRGIGFGVGVHHAAIPEWLVRQCEASEIPLFSVPLEVSFIAITKTISRGIADDKQQGFARLYRNQQQLLRSVHTLDPVSTIVSKTAELIGGWAALLNPAGTVIESSHRFLPVEMSALGDALTFSVLGEAKFVAMRGYDIAAFHIASPTGQTLGYLVAGHRGEKGTLDHPLAAQAAALLSLAISGSADANRALGRLRAAMMRQCLEGGAELVRPYASDLWDGMPAEPLTVLRVTGEQEALEAAQRLFEPFRKSLAKNMNPAVFGMIENDLWVVVSQSNVGEWVEGLLRDSRVIVGLSSGCIWRDLPRARHEAYQAASEAMTSGLQSLRYGQREGAGSLEGMVEPSRMRAFADLKLAPISSLVFNLSVGPHGGRDGSPASVQPDDWGEPDGMSLHAVDVLRTWLQCRGKTEEVSRTLGIHRHTVTKYMTQIAKALSVDLTDPQTTAELWFACKFTRFPEKGCHLMLC</sequence>
<dbReference type="AlphaFoldDB" id="A0A261FHA1"/>
<accession>A0A261FHA1</accession>
<comment type="caution">
    <text evidence="3">The sequence shown here is derived from an EMBL/GenBank/DDBJ whole genome shotgun (WGS) entry which is preliminary data.</text>
</comment>
<evidence type="ECO:0000259" key="2">
    <source>
        <dbReference type="Pfam" id="PF13556"/>
    </source>
</evidence>
<dbReference type="PANTHER" id="PTHR33744:SF1">
    <property type="entry name" value="DNA-BINDING TRANSCRIPTIONAL ACTIVATOR ADER"/>
    <property type="match status" value="1"/>
</dbReference>
<gene>
    <name evidence="3" type="ORF">BTIS_0888</name>
</gene>
<dbReference type="PANTHER" id="PTHR33744">
    <property type="entry name" value="CARBOHYDRATE DIACID REGULATOR"/>
    <property type="match status" value="1"/>
</dbReference>
<dbReference type="InterPro" id="IPR025736">
    <property type="entry name" value="PucR_C-HTH_dom"/>
</dbReference>